<keyword evidence="3" id="KW-0547">Nucleotide-binding</keyword>
<evidence type="ECO:0000313" key="7">
    <source>
        <dbReference type="Proteomes" id="UP000306196"/>
    </source>
</evidence>
<dbReference type="PANTHER" id="PTHR43335">
    <property type="entry name" value="ABC TRANSPORTER, ATP-BINDING PROTEIN"/>
    <property type="match status" value="1"/>
</dbReference>
<dbReference type="AlphaFoldDB" id="A0A5R8KII3"/>
<evidence type="ECO:0000259" key="5">
    <source>
        <dbReference type="PROSITE" id="PS50893"/>
    </source>
</evidence>
<dbReference type="RefSeq" id="WP_138085642.1">
    <property type="nucleotide sequence ID" value="NZ_VAUV01000005.1"/>
</dbReference>
<dbReference type="PANTHER" id="PTHR43335:SF4">
    <property type="entry name" value="ABC TRANSPORTER, ATP-BINDING PROTEIN"/>
    <property type="match status" value="1"/>
</dbReference>
<keyword evidence="7" id="KW-1185">Reference proteome</keyword>
<dbReference type="GO" id="GO:0005524">
    <property type="term" value="F:ATP binding"/>
    <property type="evidence" value="ECO:0007669"/>
    <property type="project" value="UniProtKB-KW"/>
</dbReference>
<dbReference type="SMART" id="SM00382">
    <property type="entry name" value="AAA"/>
    <property type="match status" value="1"/>
</dbReference>
<feature type="domain" description="ABC transporter" evidence="5">
    <location>
        <begin position="9"/>
        <end position="243"/>
    </location>
</feature>
<dbReference type="OrthoDB" id="9804819at2"/>
<dbReference type="InterPro" id="IPR003439">
    <property type="entry name" value="ABC_transporter-like_ATP-bd"/>
</dbReference>
<dbReference type="CDD" id="cd03230">
    <property type="entry name" value="ABC_DR_subfamily_A"/>
    <property type="match status" value="1"/>
</dbReference>
<dbReference type="Proteomes" id="UP000306196">
    <property type="component" value="Unassembled WGS sequence"/>
</dbReference>
<evidence type="ECO:0000256" key="1">
    <source>
        <dbReference type="ARBA" id="ARBA00005417"/>
    </source>
</evidence>
<evidence type="ECO:0000256" key="2">
    <source>
        <dbReference type="ARBA" id="ARBA00022448"/>
    </source>
</evidence>
<comment type="similarity">
    <text evidence="1">Belongs to the ABC transporter superfamily.</text>
</comment>
<dbReference type="PROSITE" id="PS00211">
    <property type="entry name" value="ABC_TRANSPORTER_1"/>
    <property type="match status" value="1"/>
</dbReference>
<proteinExistence type="inferred from homology"/>
<keyword evidence="4 6" id="KW-0067">ATP-binding</keyword>
<dbReference type="InterPro" id="IPR003593">
    <property type="entry name" value="AAA+_ATPase"/>
</dbReference>
<dbReference type="Gene3D" id="3.40.50.300">
    <property type="entry name" value="P-loop containing nucleotide triphosphate hydrolases"/>
    <property type="match status" value="1"/>
</dbReference>
<dbReference type="InterPro" id="IPR027417">
    <property type="entry name" value="P-loop_NTPase"/>
</dbReference>
<organism evidence="6 7">
    <name type="scientific">Phragmitibacter flavus</name>
    <dbReference type="NCBI Taxonomy" id="2576071"/>
    <lineage>
        <taxon>Bacteria</taxon>
        <taxon>Pseudomonadati</taxon>
        <taxon>Verrucomicrobiota</taxon>
        <taxon>Verrucomicrobiia</taxon>
        <taxon>Verrucomicrobiales</taxon>
        <taxon>Verrucomicrobiaceae</taxon>
        <taxon>Phragmitibacter</taxon>
    </lineage>
</organism>
<keyword evidence="2" id="KW-0813">Transport</keyword>
<comment type="caution">
    <text evidence="6">The sequence shown here is derived from an EMBL/GenBank/DDBJ whole genome shotgun (WGS) entry which is preliminary data.</text>
</comment>
<gene>
    <name evidence="6" type="ORF">FEM03_07840</name>
</gene>
<evidence type="ECO:0000256" key="3">
    <source>
        <dbReference type="ARBA" id="ARBA00022741"/>
    </source>
</evidence>
<reference evidence="6 7" key="1">
    <citation type="submission" date="2019-05" db="EMBL/GenBank/DDBJ databases">
        <title>Verrucobacter flavum gen. nov., sp. nov. a new member of the family Verrucomicrobiaceae.</title>
        <authorList>
            <person name="Szuroczki S."/>
            <person name="Abbaszade G."/>
            <person name="Szabo A."/>
            <person name="Felfoldi T."/>
            <person name="Schumann P."/>
            <person name="Boka K."/>
            <person name="Keki Z."/>
            <person name="Toumi M."/>
            <person name="Toth E."/>
        </authorList>
    </citation>
    <scope>NUCLEOTIDE SEQUENCE [LARGE SCALE GENOMIC DNA]</scope>
    <source>
        <strain evidence="6 7">MG-N-17</strain>
    </source>
</reference>
<dbReference type="SUPFAM" id="SSF52540">
    <property type="entry name" value="P-loop containing nucleoside triphosphate hydrolases"/>
    <property type="match status" value="1"/>
</dbReference>
<dbReference type="Pfam" id="PF00005">
    <property type="entry name" value="ABC_tran"/>
    <property type="match status" value="1"/>
</dbReference>
<dbReference type="PROSITE" id="PS50893">
    <property type="entry name" value="ABC_TRANSPORTER_2"/>
    <property type="match status" value="1"/>
</dbReference>
<protein>
    <submittedName>
        <fullName evidence="6">ABC transporter ATP-binding protein</fullName>
    </submittedName>
</protein>
<accession>A0A5R8KII3</accession>
<dbReference type="EMBL" id="VAUV01000005">
    <property type="protein sequence ID" value="TLD71429.1"/>
    <property type="molecule type" value="Genomic_DNA"/>
</dbReference>
<dbReference type="InterPro" id="IPR017871">
    <property type="entry name" value="ABC_transporter-like_CS"/>
</dbReference>
<evidence type="ECO:0000313" key="6">
    <source>
        <dbReference type="EMBL" id="TLD71429.1"/>
    </source>
</evidence>
<dbReference type="GO" id="GO:0016887">
    <property type="term" value="F:ATP hydrolysis activity"/>
    <property type="evidence" value="ECO:0007669"/>
    <property type="project" value="InterPro"/>
</dbReference>
<sequence length="289" mass="31586">MSADPTSAVEVTDLTKIFISGMRKQPLVAVRDLSFSVRPGEVYGLIGPNGCGKSTTMKVMLGLLKPTKGSASIFGQSANEVSSRKDVGFLPENPYFYKHLSGLETLHFYGKLCGMKGSELRDRTNAMLKLVGLESASSRRVGGYSKGMLQRIGLAQALIHEPRLLILDEPTAGVDPVGSRKLRDLILQLKQNGITIVVTSHLLEQMQEVCDRVGIMSNGRMVREGQLEDLISVENQTEFIIENAPPELIAEIRQLTEKAGSKVVSLGKPRTTLERLFIESTVQTGDAEK</sequence>
<evidence type="ECO:0000256" key="4">
    <source>
        <dbReference type="ARBA" id="ARBA00022840"/>
    </source>
</evidence>
<name>A0A5R8KII3_9BACT</name>